<dbReference type="InterPro" id="IPR007438">
    <property type="entry name" value="DUF488"/>
</dbReference>
<evidence type="ECO:0000313" key="2">
    <source>
        <dbReference type="Proteomes" id="UP000217648"/>
    </source>
</evidence>
<gene>
    <name evidence="1" type="ORF">CP911_14930</name>
</gene>
<dbReference type="PIRSF" id="PIRSF024492">
    <property type="entry name" value="UCP024492"/>
    <property type="match status" value="1"/>
</dbReference>
<dbReference type="PANTHER" id="PTHR39337">
    <property type="entry name" value="BLR5642 PROTEIN"/>
    <property type="match status" value="1"/>
</dbReference>
<dbReference type="RefSeq" id="WP_072065670.1">
    <property type="nucleotide sequence ID" value="NZ_JAICAF010000003.1"/>
</dbReference>
<proteinExistence type="predicted"/>
<dbReference type="Proteomes" id="UP000217648">
    <property type="component" value="Unassembled WGS sequence"/>
</dbReference>
<comment type="caution">
    <text evidence="1">The sequence shown here is derived from an EMBL/GenBank/DDBJ whole genome shotgun (WGS) entry which is preliminary data.</text>
</comment>
<sequence>MNTQNQTIFSIGHGARRLEEFIALLKKYHIRYVIDVRSKPRSRFHPHFNREALTLHLKEVGIRYVFMGEQLGGIPKDEQCYDEDGRVDYEKIKHKTFFHEGIERIKTAYSKNLKVVCMCSELSPCDCHRSKLIGDYLQSLGIEMQHINKKGDIISQNDVMKEVLGSNGELDLFSENTRKLKSRKSYR</sequence>
<accession>A0A2A5MI79</accession>
<dbReference type="Pfam" id="PF04343">
    <property type="entry name" value="DUF488"/>
    <property type="match status" value="1"/>
</dbReference>
<dbReference type="EMBL" id="NXHG01000008">
    <property type="protein sequence ID" value="PCM60588.1"/>
    <property type="molecule type" value="Genomic_DNA"/>
</dbReference>
<organism evidence="1 2">
    <name type="scientific">Klebsiella quasipneumoniae</name>
    <dbReference type="NCBI Taxonomy" id="1463165"/>
    <lineage>
        <taxon>Bacteria</taxon>
        <taxon>Pseudomonadati</taxon>
        <taxon>Pseudomonadota</taxon>
        <taxon>Gammaproteobacteria</taxon>
        <taxon>Enterobacterales</taxon>
        <taxon>Enterobacteriaceae</taxon>
        <taxon>Klebsiella/Raoultella group</taxon>
        <taxon>Klebsiella</taxon>
        <taxon>Klebsiella pneumoniae complex</taxon>
    </lineage>
</organism>
<evidence type="ECO:0000313" key="1">
    <source>
        <dbReference type="EMBL" id="PCM60588.1"/>
    </source>
</evidence>
<dbReference type="AlphaFoldDB" id="A0A2A5MI79"/>
<protein>
    <submittedName>
        <fullName evidence="1">DUF488 domain-containing protein</fullName>
    </submittedName>
</protein>
<dbReference type="PANTHER" id="PTHR39337:SF1">
    <property type="entry name" value="BLR5642 PROTEIN"/>
    <property type="match status" value="1"/>
</dbReference>
<name>A0A2A5MI79_9ENTR</name>
<dbReference type="InterPro" id="IPR014519">
    <property type="entry name" value="UCP024492"/>
</dbReference>
<reference evidence="1 2" key="1">
    <citation type="submission" date="2017-09" db="EMBL/GenBank/DDBJ databases">
        <title>Mdr eskape-Ghana.</title>
        <authorList>
            <person name="Agyepong N."/>
            <person name="Janice J."/>
            <person name="Samuelsen O."/>
            <person name="Owusu-Ofori A."/>
            <person name="Sundsfjord A."/>
            <person name="Essack S."/>
            <person name="Pedersen T."/>
        </authorList>
    </citation>
    <scope>NUCLEOTIDE SEQUENCE [LARGE SCALE GENOMIC DNA]</scope>
    <source>
        <strain evidence="1 2">46</strain>
    </source>
</reference>